<dbReference type="GO" id="GO:0000139">
    <property type="term" value="C:Golgi membrane"/>
    <property type="evidence" value="ECO:0007669"/>
    <property type="project" value="UniProtKB-SubCell"/>
</dbReference>
<keyword evidence="3" id="KW-0333">Golgi apparatus</keyword>
<dbReference type="EMBL" id="LGRX02010102">
    <property type="protein sequence ID" value="KAK3270974.1"/>
    <property type="molecule type" value="Genomic_DNA"/>
</dbReference>
<protein>
    <recommendedName>
        <fullName evidence="4">Exostosin GT47 domain-containing protein</fullName>
    </recommendedName>
</protein>
<reference evidence="5 6" key="1">
    <citation type="journal article" date="2015" name="Genome Biol. Evol.">
        <title>Comparative Genomics of a Bacterivorous Green Alga Reveals Evolutionary Causalities and Consequences of Phago-Mixotrophic Mode of Nutrition.</title>
        <authorList>
            <person name="Burns J.A."/>
            <person name="Paasch A."/>
            <person name="Narechania A."/>
            <person name="Kim E."/>
        </authorList>
    </citation>
    <scope>NUCLEOTIDE SEQUENCE [LARGE SCALE GENOMIC DNA]</scope>
    <source>
        <strain evidence="5 6">PLY_AMNH</strain>
    </source>
</reference>
<accession>A0AAE0G3L0</accession>
<comment type="subcellular location">
    <subcellularLocation>
        <location evidence="1">Golgi apparatus membrane</location>
        <topology evidence="1">Single-pass type II membrane protein</topology>
    </subcellularLocation>
</comment>
<comment type="caution">
    <text evidence="5">The sequence shown here is derived from an EMBL/GenBank/DDBJ whole genome shotgun (WGS) entry which is preliminary data.</text>
</comment>
<comment type="similarity">
    <text evidence="2">Belongs to the glycosyltransferase 47 family.</text>
</comment>
<gene>
    <name evidence="5" type="ORF">CYMTET_20654</name>
</gene>
<dbReference type="PANTHER" id="PTHR11062">
    <property type="entry name" value="EXOSTOSIN HEPARAN SULFATE GLYCOSYLTRANSFERASE -RELATED"/>
    <property type="match status" value="1"/>
</dbReference>
<dbReference type="Pfam" id="PF03016">
    <property type="entry name" value="Exostosin_GT47"/>
    <property type="match status" value="1"/>
</dbReference>
<feature type="non-terminal residue" evidence="5">
    <location>
        <position position="1"/>
    </location>
</feature>
<name>A0AAE0G3L0_9CHLO</name>
<evidence type="ECO:0000256" key="2">
    <source>
        <dbReference type="ARBA" id="ARBA00010271"/>
    </source>
</evidence>
<dbReference type="PANTHER" id="PTHR11062:SF281">
    <property type="entry name" value="EXOSTOSIN-LIKE 2"/>
    <property type="match status" value="1"/>
</dbReference>
<dbReference type="AlphaFoldDB" id="A0AAE0G3L0"/>
<dbReference type="InterPro" id="IPR040911">
    <property type="entry name" value="Exostosin_GT47"/>
</dbReference>
<sequence>WTTRAYEAIFHGCIPVLIPDKIEPALADVLPWREFSVTVAKKNIPKLDEILDAIMPDQILKMQNTLACVWPRLHMSSYWGPYADEDSRFDMFDTLMQLLYHRILPAEPQTTWAGKSSTCQLPPPVRIQTHHRI</sequence>
<evidence type="ECO:0000259" key="4">
    <source>
        <dbReference type="Pfam" id="PF03016"/>
    </source>
</evidence>
<evidence type="ECO:0000256" key="3">
    <source>
        <dbReference type="ARBA" id="ARBA00023034"/>
    </source>
</evidence>
<keyword evidence="6" id="KW-1185">Reference proteome</keyword>
<dbReference type="GO" id="GO:0016757">
    <property type="term" value="F:glycosyltransferase activity"/>
    <property type="evidence" value="ECO:0007669"/>
    <property type="project" value="InterPro"/>
</dbReference>
<evidence type="ECO:0000313" key="5">
    <source>
        <dbReference type="EMBL" id="KAK3270974.1"/>
    </source>
</evidence>
<feature type="domain" description="Exostosin GT47" evidence="4">
    <location>
        <begin position="1"/>
        <end position="53"/>
    </location>
</feature>
<evidence type="ECO:0000256" key="1">
    <source>
        <dbReference type="ARBA" id="ARBA00004323"/>
    </source>
</evidence>
<proteinExistence type="inferred from homology"/>
<evidence type="ECO:0000313" key="6">
    <source>
        <dbReference type="Proteomes" id="UP001190700"/>
    </source>
</evidence>
<dbReference type="InterPro" id="IPR004263">
    <property type="entry name" value="Exostosin"/>
</dbReference>
<dbReference type="Proteomes" id="UP001190700">
    <property type="component" value="Unassembled WGS sequence"/>
</dbReference>
<organism evidence="5 6">
    <name type="scientific">Cymbomonas tetramitiformis</name>
    <dbReference type="NCBI Taxonomy" id="36881"/>
    <lineage>
        <taxon>Eukaryota</taxon>
        <taxon>Viridiplantae</taxon>
        <taxon>Chlorophyta</taxon>
        <taxon>Pyramimonadophyceae</taxon>
        <taxon>Pyramimonadales</taxon>
        <taxon>Pyramimonadaceae</taxon>
        <taxon>Cymbomonas</taxon>
    </lineage>
</organism>